<evidence type="ECO:0000313" key="1">
    <source>
        <dbReference type="EMBL" id="QCI11688.1"/>
    </source>
</evidence>
<dbReference type="OrthoDB" id="6994083at2"/>
<evidence type="ECO:0008006" key="3">
    <source>
        <dbReference type="Google" id="ProtNLM"/>
    </source>
</evidence>
<name>A0A4D6XB44_PSEPU</name>
<gene>
    <name evidence="1" type="ORF">E6B08_10000</name>
</gene>
<dbReference type="EMBL" id="CP039371">
    <property type="protein sequence ID" value="QCI11688.1"/>
    <property type="molecule type" value="Genomic_DNA"/>
</dbReference>
<evidence type="ECO:0000313" key="2">
    <source>
        <dbReference type="Proteomes" id="UP000298551"/>
    </source>
</evidence>
<dbReference type="RefSeq" id="WP_136913853.1">
    <property type="nucleotide sequence ID" value="NZ_CP039371.1"/>
</dbReference>
<dbReference type="Proteomes" id="UP000298551">
    <property type="component" value="Chromosome"/>
</dbReference>
<reference evidence="2" key="1">
    <citation type="submission" date="2019-04" db="EMBL/GenBank/DDBJ databases">
        <title>Genome sequence of Pseudomonas putida 1290, an auxin catabolizing strain.</title>
        <authorList>
            <person name="Laird T.S."/>
            <person name="Leveau J.H.J."/>
        </authorList>
    </citation>
    <scope>NUCLEOTIDE SEQUENCE [LARGE SCALE GENOMIC DNA]</scope>
    <source>
        <strain evidence="2">1290</strain>
    </source>
</reference>
<protein>
    <recommendedName>
        <fullName evidence="3">DUF3077 domain-containing protein</fullName>
    </recommendedName>
</protein>
<organism evidence="1 2">
    <name type="scientific">Pseudomonas putida</name>
    <name type="common">Arthrobacter siderocapsulatus</name>
    <dbReference type="NCBI Taxonomy" id="303"/>
    <lineage>
        <taxon>Bacteria</taxon>
        <taxon>Pseudomonadati</taxon>
        <taxon>Pseudomonadota</taxon>
        <taxon>Gammaproteobacteria</taxon>
        <taxon>Pseudomonadales</taxon>
        <taxon>Pseudomonadaceae</taxon>
        <taxon>Pseudomonas</taxon>
    </lineage>
</organism>
<dbReference type="AlphaFoldDB" id="A0A4D6XB44"/>
<accession>A0A4D6XB44</accession>
<dbReference type="Pfam" id="PF19619">
    <property type="entry name" value="DUF6124"/>
    <property type="match status" value="1"/>
</dbReference>
<sequence length="108" mass="12026">MKPPKKPVTESECEAARRALDYYLNPSQPLSTIQHKIWTLHEDVSREEIMHNAVALLRCAAASARATASQQDGMPRELTLALVHMIEMAKALLEHGEKPAQPGIQEQT</sequence>
<proteinExistence type="predicted"/>